<reference evidence="2 3" key="1">
    <citation type="submission" date="2023-09" db="EMBL/GenBank/DDBJ databases">
        <authorList>
            <person name="Rey-Velasco X."/>
        </authorList>
    </citation>
    <scope>NUCLEOTIDE SEQUENCE [LARGE SCALE GENOMIC DNA]</scope>
    <source>
        <strain evidence="2 3">F260</strain>
    </source>
</reference>
<evidence type="ECO:0000313" key="3">
    <source>
        <dbReference type="Proteomes" id="UP001245285"/>
    </source>
</evidence>
<comment type="caution">
    <text evidence="2">The sequence shown here is derived from an EMBL/GenBank/DDBJ whole genome shotgun (WGS) entry which is preliminary data.</text>
</comment>
<dbReference type="Pfam" id="PF14352">
    <property type="entry name" value="DUF4402"/>
    <property type="match status" value="1"/>
</dbReference>
<dbReference type="RefSeq" id="WP_311496277.1">
    <property type="nucleotide sequence ID" value="NZ_JAVRHO010000032.1"/>
</dbReference>
<dbReference type="InterPro" id="IPR025514">
    <property type="entry name" value="DUF4402"/>
</dbReference>
<keyword evidence="3" id="KW-1185">Reference proteome</keyword>
<accession>A0ABU3CPN7</accession>
<dbReference type="EMBL" id="JAVRHO010000032">
    <property type="protein sequence ID" value="MDT0648178.1"/>
    <property type="molecule type" value="Genomic_DNA"/>
</dbReference>
<organism evidence="2 3">
    <name type="scientific">Autumnicola lenta</name>
    <dbReference type="NCBI Taxonomy" id="3075593"/>
    <lineage>
        <taxon>Bacteria</taxon>
        <taxon>Pseudomonadati</taxon>
        <taxon>Bacteroidota</taxon>
        <taxon>Flavobacteriia</taxon>
        <taxon>Flavobacteriales</taxon>
        <taxon>Flavobacteriaceae</taxon>
        <taxon>Autumnicola</taxon>
    </lineage>
</organism>
<evidence type="ECO:0000256" key="1">
    <source>
        <dbReference type="SAM" id="SignalP"/>
    </source>
</evidence>
<feature type="chain" id="PRO_5047022567" evidence="1">
    <location>
        <begin position="26"/>
        <end position="168"/>
    </location>
</feature>
<feature type="signal peptide" evidence="1">
    <location>
        <begin position="1"/>
        <end position="25"/>
    </location>
</feature>
<name>A0ABU3CPN7_9FLAO</name>
<protein>
    <submittedName>
        <fullName evidence="2">DUF4402 domain-containing protein</fullName>
    </submittedName>
</protein>
<dbReference type="Proteomes" id="UP001245285">
    <property type="component" value="Unassembled WGS sequence"/>
</dbReference>
<proteinExistence type="predicted"/>
<gene>
    <name evidence="2" type="ORF">RM545_15905</name>
</gene>
<keyword evidence="1" id="KW-0732">Signal</keyword>
<evidence type="ECO:0000313" key="2">
    <source>
        <dbReference type="EMBL" id="MDT0648178.1"/>
    </source>
</evidence>
<sequence>MRFTGLHFRFFVFALLFILVANAGAQENPPIPITVEVNTAQFLNFGSFTVGSNGGTVTVDPNGNRTHAGDVYLLHMGENPSPALFDVIANPGTIIQISAPNNMALEGANGGTIYLNINSFSTGQTFITNANPPNVNPVYVGGTLNIPANTNLPSGKYTGTFTLTFNHQ</sequence>